<reference evidence="1 2" key="1">
    <citation type="journal article" date="2016" name="Nat. Commun.">
        <title>Thousands of microbial genomes shed light on interconnected biogeochemical processes in an aquifer system.</title>
        <authorList>
            <person name="Anantharaman K."/>
            <person name="Brown C.T."/>
            <person name="Hug L.A."/>
            <person name="Sharon I."/>
            <person name="Castelle C.J."/>
            <person name="Probst A.J."/>
            <person name="Thomas B.C."/>
            <person name="Singh A."/>
            <person name="Wilkins M.J."/>
            <person name="Karaoz U."/>
            <person name="Brodie E.L."/>
            <person name="Williams K.H."/>
            <person name="Hubbard S.S."/>
            <person name="Banfield J.F."/>
        </authorList>
    </citation>
    <scope>NUCLEOTIDE SEQUENCE [LARGE SCALE GENOMIC DNA]</scope>
</reference>
<organism evidence="1 2">
    <name type="scientific">Candidatus Kaiserbacteria bacterium RIFCSPHIGHO2_01_FULL_56_24</name>
    <dbReference type="NCBI Taxonomy" id="1798487"/>
    <lineage>
        <taxon>Bacteria</taxon>
        <taxon>Candidatus Kaiseribacteriota</taxon>
    </lineage>
</organism>
<name>A0A1F6DFC6_9BACT</name>
<comment type="caution">
    <text evidence="1">The sequence shown here is derived from an EMBL/GenBank/DDBJ whole genome shotgun (WGS) entry which is preliminary data.</text>
</comment>
<evidence type="ECO:0000313" key="1">
    <source>
        <dbReference type="EMBL" id="OGG59722.1"/>
    </source>
</evidence>
<accession>A0A1F6DFC6</accession>
<evidence type="ECO:0000313" key="2">
    <source>
        <dbReference type="Proteomes" id="UP000176377"/>
    </source>
</evidence>
<sequence length="104" mass="11940">MFIRVFDIPKDLRTDELCVFIRRAIAEKFWLDPKMINVSLSPLPTSDRGPHGVLITGLAQEQMSEYRTMVEVISGACAPYFDAHGYLWYGCQNPYLARIRKENG</sequence>
<dbReference type="AlphaFoldDB" id="A0A1F6DFC6"/>
<gene>
    <name evidence="1" type="ORF">A2765_03995</name>
</gene>
<proteinExistence type="predicted"/>
<dbReference type="Proteomes" id="UP000176377">
    <property type="component" value="Unassembled WGS sequence"/>
</dbReference>
<protein>
    <submittedName>
        <fullName evidence="1">Uncharacterized protein</fullName>
    </submittedName>
</protein>
<dbReference type="EMBL" id="MFLA01000016">
    <property type="protein sequence ID" value="OGG59722.1"/>
    <property type="molecule type" value="Genomic_DNA"/>
</dbReference>